<dbReference type="Proteomes" id="UP000242687">
    <property type="component" value="Unassembled WGS sequence"/>
</dbReference>
<organism evidence="1 2">
    <name type="scientific">Mucilaginibacter auburnensis</name>
    <dbReference type="NCBI Taxonomy" id="1457233"/>
    <lineage>
        <taxon>Bacteria</taxon>
        <taxon>Pseudomonadati</taxon>
        <taxon>Bacteroidota</taxon>
        <taxon>Sphingobacteriia</taxon>
        <taxon>Sphingobacteriales</taxon>
        <taxon>Sphingobacteriaceae</taxon>
        <taxon>Mucilaginibacter</taxon>
    </lineage>
</organism>
<dbReference type="AlphaFoldDB" id="A0A2H9VTU4"/>
<name>A0A2H9VTU4_9SPHI</name>
<evidence type="ECO:0000313" key="1">
    <source>
        <dbReference type="EMBL" id="PJJ84212.1"/>
    </source>
</evidence>
<comment type="caution">
    <text evidence="1">The sequence shown here is derived from an EMBL/GenBank/DDBJ whole genome shotgun (WGS) entry which is preliminary data.</text>
</comment>
<reference evidence="1 2" key="1">
    <citation type="submission" date="2017-11" db="EMBL/GenBank/DDBJ databases">
        <title>Genomic Encyclopedia of Archaeal and Bacterial Type Strains, Phase II (KMG-II): From Individual Species to Whole Genera.</title>
        <authorList>
            <person name="Goeker M."/>
        </authorList>
    </citation>
    <scope>NUCLEOTIDE SEQUENCE [LARGE SCALE GENOMIC DNA]</scope>
    <source>
        <strain evidence="1 2">DSM 28175</strain>
    </source>
</reference>
<evidence type="ECO:0000313" key="2">
    <source>
        <dbReference type="Proteomes" id="UP000242687"/>
    </source>
</evidence>
<gene>
    <name evidence="1" type="ORF">CLV57_1222</name>
</gene>
<dbReference type="RefSeq" id="WP_211290031.1">
    <property type="nucleotide sequence ID" value="NZ_PGFJ01000001.1"/>
</dbReference>
<protein>
    <recommendedName>
        <fullName evidence="3">1-deoxy-D-xylulose-5-phosphate synthase</fullName>
    </recommendedName>
</protein>
<proteinExistence type="predicted"/>
<accession>A0A2H9VTU4</accession>
<evidence type="ECO:0008006" key="3">
    <source>
        <dbReference type="Google" id="ProtNLM"/>
    </source>
</evidence>
<dbReference type="EMBL" id="PGFJ01000001">
    <property type="protein sequence ID" value="PJJ84212.1"/>
    <property type="molecule type" value="Genomic_DNA"/>
</dbReference>
<keyword evidence="2" id="KW-1185">Reference proteome</keyword>
<sequence length="106" mass="12346">MKSRIMYIERKAGSITGEARIGRVEFSKTGRSMYYKGQEFIKTKSGYKHNCIETSSNEEYWISGCKKDGSDALYSKQATPIDDDIREEYWTMIRNRPELKNNKVSN</sequence>